<dbReference type="HOGENOM" id="CLU_983115_0_0_9"/>
<accession>C7GG07</accession>
<reference evidence="1 2" key="1">
    <citation type="submission" date="2009-08" db="EMBL/GenBank/DDBJ databases">
        <authorList>
            <person name="Weinstock G."/>
            <person name="Sodergren E."/>
            <person name="Clifton S."/>
            <person name="Fulton L."/>
            <person name="Fulton B."/>
            <person name="Courtney L."/>
            <person name="Fronick C."/>
            <person name="Harrison M."/>
            <person name="Strong C."/>
            <person name="Farmer C."/>
            <person name="Delahaunty K."/>
            <person name="Markovic C."/>
            <person name="Hall O."/>
            <person name="Minx P."/>
            <person name="Tomlinson C."/>
            <person name="Mitreva M."/>
            <person name="Nelson J."/>
            <person name="Hou S."/>
            <person name="Wollam A."/>
            <person name="Pepin K.H."/>
            <person name="Johnson M."/>
            <person name="Bhonagiri V."/>
            <person name="Nash W.E."/>
            <person name="Warren W."/>
            <person name="Chinwalla A."/>
            <person name="Mardis E.R."/>
            <person name="Wilson R.K."/>
        </authorList>
    </citation>
    <scope>NUCLEOTIDE SEQUENCE [LARGE SCALE GENOMIC DNA]</scope>
    <source>
        <strain evidence="1 2">L1-82</strain>
    </source>
</reference>
<dbReference type="EMBL" id="ABYJ02000229">
    <property type="protein sequence ID" value="EEU99238.1"/>
    <property type="molecule type" value="Genomic_DNA"/>
</dbReference>
<evidence type="ECO:0000313" key="2">
    <source>
        <dbReference type="Proteomes" id="UP000004828"/>
    </source>
</evidence>
<evidence type="ECO:0000313" key="1">
    <source>
        <dbReference type="EMBL" id="EEU99238.1"/>
    </source>
</evidence>
<protein>
    <submittedName>
        <fullName evidence="1">Uncharacterized protein</fullName>
    </submittedName>
</protein>
<dbReference type="Proteomes" id="UP000004828">
    <property type="component" value="Unassembled WGS sequence"/>
</dbReference>
<dbReference type="AlphaFoldDB" id="C7GG07"/>
<organism evidence="1 2">
    <name type="scientific">Roseburia intestinalis L1-82</name>
    <dbReference type="NCBI Taxonomy" id="536231"/>
    <lineage>
        <taxon>Bacteria</taxon>
        <taxon>Bacillati</taxon>
        <taxon>Bacillota</taxon>
        <taxon>Clostridia</taxon>
        <taxon>Lachnospirales</taxon>
        <taxon>Lachnospiraceae</taxon>
        <taxon>Roseburia</taxon>
    </lineage>
</organism>
<gene>
    <name evidence="1" type="ORF">ROSINTL182_08867</name>
</gene>
<name>C7GG07_9FIRM</name>
<proteinExistence type="predicted"/>
<sequence>MDTWRNCKVRNIDETYKTELNFVDEFNLSRNGMIKEIEQEFNIIRLCLFESQELDEQYQSVLDRIIVMPLRKLLCEKASVLLNVCPTFKMPLLDGIEVRYDDGQHIVHTPLRIGSIQTWIPVEEWLKQNVSWFDRDVKSIAQMLPKYSYEYILNKLTGKLKELKSEFISLYACEQVEYKGEVMDVYCKRYPEDEIKNQRIYDILEQIGYNKLSIYDYLKHISDKRGAHIDVGHSLVVELVNYADNDKMTLIYYMGIQMIYAAKKQIPELEDYWKEMPCLESEM</sequence>
<comment type="caution">
    <text evidence="1">The sequence shown here is derived from an EMBL/GenBank/DDBJ whole genome shotgun (WGS) entry which is preliminary data.</text>
</comment>